<evidence type="ECO:0000256" key="14">
    <source>
        <dbReference type="ARBA" id="ARBA00023136"/>
    </source>
</evidence>
<dbReference type="GO" id="GO:0031526">
    <property type="term" value="C:brush border membrane"/>
    <property type="evidence" value="ECO:0007669"/>
    <property type="project" value="Ensembl"/>
</dbReference>
<evidence type="ECO:0000256" key="6">
    <source>
        <dbReference type="ARBA" id="ARBA00022617"/>
    </source>
</evidence>
<keyword evidence="7 22" id="KW-0812">Transmembrane</keyword>
<dbReference type="Gene3D" id="1.20.120.1770">
    <property type="match status" value="1"/>
</dbReference>
<dbReference type="AlphaFoldDB" id="A0A9L0RGX1"/>
<comment type="catalytic activity">
    <reaction evidence="19">
        <text>Fe(3+)(out) + L-ascorbate(in) = monodehydro-L-ascorbate radical(in) + Fe(2+)(out) + H(+)</text>
        <dbReference type="Rhea" id="RHEA:30403"/>
        <dbReference type="ChEBI" id="CHEBI:15378"/>
        <dbReference type="ChEBI" id="CHEBI:29033"/>
        <dbReference type="ChEBI" id="CHEBI:29034"/>
        <dbReference type="ChEBI" id="CHEBI:38290"/>
        <dbReference type="ChEBI" id="CHEBI:59513"/>
        <dbReference type="EC" id="7.2.1.3"/>
    </reaction>
    <physiologicalReaction direction="left-to-right" evidence="19">
        <dbReference type="Rhea" id="RHEA:30404"/>
    </physiologicalReaction>
</comment>
<accession>A0A9L0RGX1</accession>
<dbReference type="Pfam" id="PF03188">
    <property type="entry name" value="Cytochrom_B561"/>
    <property type="match status" value="1"/>
</dbReference>
<comment type="subcellular location">
    <subcellularLocation>
        <location evidence="2">Apical cell membrane</location>
        <topology evidence="2">Multi-pass membrane protein</topology>
    </subcellularLocation>
</comment>
<keyword evidence="14 22" id="KW-0472">Membrane</keyword>
<dbReference type="GO" id="GO:0140571">
    <property type="term" value="F:transmembrane ascorbate ferrireductase activity"/>
    <property type="evidence" value="ECO:0007669"/>
    <property type="project" value="UniProtKB-EC"/>
</dbReference>
<keyword evidence="13" id="KW-0408">Iron</keyword>
<dbReference type="PANTHER" id="PTHR10106">
    <property type="entry name" value="CYTOCHROME B561-RELATED"/>
    <property type="match status" value="1"/>
</dbReference>
<evidence type="ECO:0000256" key="13">
    <source>
        <dbReference type="ARBA" id="ARBA00023004"/>
    </source>
</evidence>
<evidence type="ECO:0000256" key="19">
    <source>
        <dbReference type="ARBA" id="ARBA00048457"/>
    </source>
</evidence>
<comment type="subunit">
    <text evidence="3">Homodimer.</text>
</comment>
<dbReference type="GO" id="GO:0046872">
    <property type="term" value="F:metal ion binding"/>
    <property type="evidence" value="ECO:0007669"/>
    <property type="project" value="UniProtKB-KW"/>
</dbReference>
<evidence type="ECO:0000256" key="10">
    <source>
        <dbReference type="ARBA" id="ARBA00022982"/>
    </source>
</evidence>
<dbReference type="GO" id="GO:0140576">
    <property type="term" value="P:ascorbate homeostasis"/>
    <property type="evidence" value="ECO:0007669"/>
    <property type="project" value="Ensembl"/>
</dbReference>
<evidence type="ECO:0000256" key="21">
    <source>
        <dbReference type="SAM" id="MobiDB-lite"/>
    </source>
</evidence>
<dbReference type="GeneTree" id="ENSGT00950000183197"/>
<feature type="transmembrane region" description="Helical" evidence="22">
    <location>
        <begin position="250"/>
        <end position="270"/>
    </location>
</feature>
<evidence type="ECO:0000256" key="20">
    <source>
        <dbReference type="ARBA" id="ARBA00049459"/>
    </source>
</evidence>
<evidence type="ECO:0000256" key="3">
    <source>
        <dbReference type="ARBA" id="ARBA00011738"/>
    </source>
</evidence>
<comment type="cofactor">
    <cofactor evidence="1">
        <name>heme b</name>
        <dbReference type="ChEBI" id="CHEBI:60344"/>
    </cofactor>
</comment>
<keyword evidence="5" id="KW-1003">Cell membrane</keyword>
<proteinExistence type="predicted"/>
<dbReference type="PANTHER" id="PTHR10106:SF12">
    <property type="entry name" value="PLASMA MEMBRANE ASCORBATE-DEPENDENT REDUCTASE CYBRD1"/>
    <property type="match status" value="1"/>
</dbReference>
<dbReference type="SMART" id="SM00665">
    <property type="entry name" value="B561"/>
    <property type="match status" value="1"/>
</dbReference>
<evidence type="ECO:0000256" key="7">
    <source>
        <dbReference type="ARBA" id="ARBA00022692"/>
    </source>
</evidence>
<sequence length="347" mass="37936">MSGRPARKPLLPGGDCFKKSTPASGRGAGTQRPPPPPSVPVACPGAEYGTLMAMDGYRGFLGLLVSALLVGFLSVIFTLVWVLHYREGLGWDGTALEFNWHPVLVVTGFVFIQGIAIIVYRLPWTWKCSKFLMKSIHAGLNTVAAVLAIISLVAVFDFHNARNIPNMYSLHSWIGLIAVILYMLQLLLGFFIFLLPWAPLSLRALVMPIHVYSGLLIFGTVIATALTGVTEKLIFALKDPAYHSFPPEGVFTNTLGLLILLFGALIFWIVTRPQWKRPNEPNSILLQPKGGTTEGLEGSMAINVGNVDKSDSELNNEGSARKRNFTLDEAGQRSTIARDCKRDQSGD</sequence>
<keyword evidence="11 22" id="KW-1133">Transmembrane helix</keyword>
<dbReference type="InterPro" id="IPR006593">
    <property type="entry name" value="Cyt_b561/ferric_Rdtase_TM"/>
</dbReference>
<gene>
    <name evidence="24" type="primary">CYBRD1</name>
</gene>
<dbReference type="GO" id="GO:0060586">
    <property type="term" value="P:multicellular organismal-level iron ion homeostasis"/>
    <property type="evidence" value="ECO:0007669"/>
    <property type="project" value="Ensembl"/>
</dbReference>
<feature type="transmembrane region" description="Helical" evidence="22">
    <location>
        <begin position="176"/>
        <end position="197"/>
    </location>
</feature>
<keyword evidence="10" id="KW-0249">Electron transport</keyword>
<name>A0A9L0RGX1_HORSE</name>
<keyword evidence="4" id="KW-0813">Transport</keyword>
<feature type="transmembrane region" description="Helical" evidence="22">
    <location>
        <begin position="136"/>
        <end position="156"/>
    </location>
</feature>
<feature type="transmembrane region" description="Helical" evidence="22">
    <location>
        <begin position="209"/>
        <end position="230"/>
    </location>
</feature>
<keyword evidence="12" id="KW-0560">Oxidoreductase</keyword>
<evidence type="ECO:0000259" key="23">
    <source>
        <dbReference type="PROSITE" id="PS50939"/>
    </source>
</evidence>
<keyword evidence="6" id="KW-0349">Heme</keyword>
<reference evidence="24" key="2">
    <citation type="submission" date="2025-08" db="UniProtKB">
        <authorList>
            <consortium name="Ensembl"/>
        </authorList>
    </citation>
    <scope>IDENTIFICATION</scope>
    <source>
        <strain evidence="24">Thoroughbred</strain>
    </source>
</reference>
<evidence type="ECO:0000256" key="17">
    <source>
        <dbReference type="ARBA" id="ARBA00031718"/>
    </source>
</evidence>
<reference evidence="24" key="3">
    <citation type="submission" date="2025-09" db="UniProtKB">
        <authorList>
            <consortium name="Ensembl"/>
        </authorList>
    </citation>
    <scope>IDENTIFICATION</scope>
    <source>
        <strain evidence="24">Thoroughbred</strain>
    </source>
</reference>
<evidence type="ECO:0000256" key="12">
    <source>
        <dbReference type="ARBA" id="ARBA00023002"/>
    </source>
</evidence>
<dbReference type="InterPro" id="IPR043205">
    <property type="entry name" value="CYB561/CYBRD1-like"/>
</dbReference>
<dbReference type="PROSITE" id="PS50939">
    <property type="entry name" value="CYTOCHROME_B561"/>
    <property type="match status" value="1"/>
</dbReference>
<comment type="catalytic activity">
    <reaction evidence="18">
        <text>monodehydro-L-ascorbate radical(out) + L-ascorbate(in) = monodehydro-L-ascorbate radical(in) + L-ascorbate(out)</text>
        <dbReference type="Rhea" id="RHEA:66524"/>
        <dbReference type="ChEBI" id="CHEBI:38290"/>
        <dbReference type="ChEBI" id="CHEBI:59513"/>
    </reaction>
    <physiologicalReaction direction="left-to-right" evidence="18">
        <dbReference type="Rhea" id="RHEA:66525"/>
    </physiologicalReaction>
</comment>
<feature type="domain" description="Cytochrome b561" evidence="23">
    <location>
        <begin position="66"/>
        <end position="271"/>
    </location>
</feature>
<dbReference type="Proteomes" id="UP000002281">
    <property type="component" value="Chromosome 18"/>
</dbReference>
<organism evidence="24 25">
    <name type="scientific">Equus caballus</name>
    <name type="common">Horse</name>
    <dbReference type="NCBI Taxonomy" id="9796"/>
    <lineage>
        <taxon>Eukaryota</taxon>
        <taxon>Metazoa</taxon>
        <taxon>Chordata</taxon>
        <taxon>Craniata</taxon>
        <taxon>Vertebrata</taxon>
        <taxon>Euteleostomi</taxon>
        <taxon>Mammalia</taxon>
        <taxon>Eutheria</taxon>
        <taxon>Laurasiatheria</taxon>
        <taxon>Perissodactyla</taxon>
        <taxon>Equidae</taxon>
        <taxon>Equus</taxon>
    </lineage>
</organism>
<dbReference type="GO" id="GO:0006879">
    <property type="term" value="P:intracellular iron ion homeostasis"/>
    <property type="evidence" value="ECO:0007669"/>
    <property type="project" value="Ensembl"/>
</dbReference>
<comment type="catalytic activity">
    <reaction evidence="20">
        <text>Cu(2+)(out) + L-ascorbate(in) = Cu(+)(out) + monodehydro-L-ascorbate radical(in) + H(+)</text>
        <dbReference type="Rhea" id="RHEA:66656"/>
        <dbReference type="ChEBI" id="CHEBI:15378"/>
        <dbReference type="ChEBI" id="CHEBI:29036"/>
        <dbReference type="ChEBI" id="CHEBI:38290"/>
        <dbReference type="ChEBI" id="CHEBI:49552"/>
        <dbReference type="ChEBI" id="CHEBI:59513"/>
    </reaction>
    <physiologicalReaction direction="left-to-right" evidence="20">
        <dbReference type="Rhea" id="RHEA:66657"/>
    </physiologicalReaction>
</comment>
<dbReference type="GO" id="GO:0010039">
    <property type="term" value="P:response to iron ion"/>
    <property type="evidence" value="ECO:0007669"/>
    <property type="project" value="Ensembl"/>
</dbReference>
<evidence type="ECO:0000256" key="2">
    <source>
        <dbReference type="ARBA" id="ARBA00004424"/>
    </source>
</evidence>
<evidence type="ECO:0000256" key="9">
    <source>
        <dbReference type="ARBA" id="ARBA00022967"/>
    </source>
</evidence>
<dbReference type="Ensembl" id="ENSECAT00000121521.1">
    <property type="protein sequence ID" value="ENSECAP00000060926.1"/>
    <property type="gene ID" value="ENSECAG00000049894.1"/>
</dbReference>
<reference evidence="24 25" key="1">
    <citation type="journal article" date="2009" name="Science">
        <title>Genome sequence, comparative analysis, and population genetics of the domestic horse.</title>
        <authorList>
            <consortium name="Broad Institute Genome Sequencing Platform"/>
            <consortium name="Broad Institute Whole Genome Assembly Team"/>
            <person name="Wade C.M."/>
            <person name="Giulotto E."/>
            <person name="Sigurdsson S."/>
            <person name="Zoli M."/>
            <person name="Gnerre S."/>
            <person name="Imsland F."/>
            <person name="Lear T.L."/>
            <person name="Adelson D.L."/>
            <person name="Bailey E."/>
            <person name="Bellone R.R."/>
            <person name="Bloecker H."/>
            <person name="Distl O."/>
            <person name="Edgar R.C."/>
            <person name="Garber M."/>
            <person name="Leeb T."/>
            <person name="Mauceli E."/>
            <person name="MacLeod J.N."/>
            <person name="Penedo M.C.T."/>
            <person name="Raison J.M."/>
            <person name="Sharpe T."/>
            <person name="Vogel J."/>
            <person name="Andersson L."/>
            <person name="Antczak D.F."/>
            <person name="Biagi T."/>
            <person name="Binns M.M."/>
            <person name="Chowdhary B.P."/>
            <person name="Coleman S.J."/>
            <person name="Della Valle G."/>
            <person name="Fryc S."/>
            <person name="Guerin G."/>
            <person name="Hasegawa T."/>
            <person name="Hill E.W."/>
            <person name="Jurka J."/>
            <person name="Kiialainen A."/>
            <person name="Lindgren G."/>
            <person name="Liu J."/>
            <person name="Magnani E."/>
            <person name="Mickelson J.R."/>
            <person name="Murray J."/>
            <person name="Nergadze S.G."/>
            <person name="Onofrio R."/>
            <person name="Pedroni S."/>
            <person name="Piras M.F."/>
            <person name="Raudsepp T."/>
            <person name="Rocchi M."/>
            <person name="Roeed K.H."/>
            <person name="Ryder O.A."/>
            <person name="Searle S."/>
            <person name="Skow L."/>
            <person name="Swinburne J.E."/>
            <person name="Syvaenen A.C."/>
            <person name="Tozaki T."/>
            <person name="Valberg S.J."/>
            <person name="Vaudin M."/>
            <person name="White J.R."/>
            <person name="Zody M.C."/>
            <person name="Lander E.S."/>
            <person name="Lindblad-Toh K."/>
        </authorList>
    </citation>
    <scope>NUCLEOTIDE SEQUENCE [LARGE SCALE GENOMIC DNA]</scope>
    <source>
        <strain evidence="24 25">Thoroughbred</strain>
    </source>
</reference>
<evidence type="ECO:0000256" key="15">
    <source>
        <dbReference type="ARBA" id="ARBA00024225"/>
    </source>
</evidence>
<evidence type="ECO:0000256" key="5">
    <source>
        <dbReference type="ARBA" id="ARBA00022475"/>
    </source>
</evidence>
<dbReference type="EC" id="7.2.1.3" evidence="15"/>
<dbReference type="GO" id="GO:0042802">
    <property type="term" value="F:identical protein binding"/>
    <property type="evidence" value="ECO:0007669"/>
    <property type="project" value="Ensembl"/>
</dbReference>
<evidence type="ECO:0000256" key="18">
    <source>
        <dbReference type="ARBA" id="ARBA00047447"/>
    </source>
</evidence>
<evidence type="ECO:0000313" key="25">
    <source>
        <dbReference type="Proteomes" id="UP000002281"/>
    </source>
</evidence>
<evidence type="ECO:0000256" key="11">
    <source>
        <dbReference type="ARBA" id="ARBA00022989"/>
    </source>
</evidence>
<evidence type="ECO:0000256" key="1">
    <source>
        <dbReference type="ARBA" id="ARBA00001970"/>
    </source>
</evidence>
<evidence type="ECO:0000313" key="24">
    <source>
        <dbReference type="Ensembl" id="ENSECAP00000060926.1"/>
    </source>
</evidence>
<evidence type="ECO:0000256" key="22">
    <source>
        <dbReference type="SAM" id="Phobius"/>
    </source>
</evidence>
<feature type="region of interest" description="Disordered" evidence="21">
    <location>
        <begin position="307"/>
        <end position="328"/>
    </location>
</feature>
<feature type="transmembrane region" description="Helical" evidence="22">
    <location>
        <begin position="60"/>
        <end position="83"/>
    </location>
</feature>
<feature type="transmembrane region" description="Helical" evidence="22">
    <location>
        <begin position="103"/>
        <end position="124"/>
    </location>
</feature>
<dbReference type="GO" id="GO:0005765">
    <property type="term" value="C:lysosomal membrane"/>
    <property type="evidence" value="ECO:0000318"/>
    <property type="project" value="GO_Central"/>
</dbReference>
<evidence type="ECO:0000256" key="8">
    <source>
        <dbReference type="ARBA" id="ARBA00022723"/>
    </source>
</evidence>
<protein>
    <recommendedName>
        <fullName evidence="16">Plasma membrane ascorbate-dependent reductase CYBRD1</fullName>
        <ecNumber evidence="15">7.2.1.3</ecNumber>
    </recommendedName>
    <alternativeName>
        <fullName evidence="17">Cytochrome b reductase 1</fullName>
    </alternativeName>
</protein>
<keyword evidence="8" id="KW-0479">Metal-binding</keyword>
<feature type="region of interest" description="Disordered" evidence="21">
    <location>
        <begin position="1"/>
        <end position="39"/>
    </location>
</feature>
<evidence type="ECO:0000256" key="16">
    <source>
        <dbReference type="ARBA" id="ARBA00024244"/>
    </source>
</evidence>
<keyword evidence="25" id="KW-1185">Reference proteome</keyword>
<dbReference type="GO" id="GO:0140575">
    <property type="term" value="F:transmembrane monodehydroascorbate reductase activity"/>
    <property type="evidence" value="ECO:0007669"/>
    <property type="project" value="Ensembl"/>
</dbReference>
<evidence type="ECO:0000256" key="4">
    <source>
        <dbReference type="ARBA" id="ARBA00022448"/>
    </source>
</evidence>
<keyword evidence="9" id="KW-1278">Translocase</keyword>
<dbReference type="FunFam" id="1.20.120.1770:FF:000001">
    <property type="entry name" value="Cytochrome b reductase 1"/>
    <property type="match status" value="1"/>
</dbReference>
<dbReference type="GO" id="GO:0016491">
    <property type="term" value="F:oxidoreductase activity"/>
    <property type="evidence" value="ECO:0000318"/>
    <property type="project" value="GO_Central"/>
</dbReference>